<dbReference type="AlphaFoldDB" id="A0A6F9DAE1"/>
<protein>
    <submittedName>
        <fullName evidence="12">Cyclic nucleotide-gated channel rod photoreceptor subunit alpha-like</fullName>
    </submittedName>
</protein>
<dbReference type="InterPro" id="IPR000595">
    <property type="entry name" value="cNMP-bd_dom"/>
</dbReference>
<gene>
    <name evidence="12" type="primary">Cnga2</name>
</gene>
<dbReference type="PROSITE" id="PS00889">
    <property type="entry name" value="CNMP_BINDING_2"/>
    <property type="match status" value="1"/>
</dbReference>
<evidence type="ECO:0000259" key="11">
    <source>
        <dbReference type="PROSITE" id="PS50042"/>
    </source>
</evidence>
<dbReference type="InterPro" id="IPR005821">
    <property type="entry name" value="Ion_trans_dom"/>
</dbReference>
<dbReference type="SUPFAM" id="SSF81324">
    <property type="entry name" value="Voltage-gated potassium channels"/>
    <property type="match status" value="1"/>
</dbReference>
<evidence type="ECO:0000256" key="2">
    <source>
        <dbReference type="ARBA" id="ARBA00022448"/>
    </source>
</evidence>
<dbReference type="GO" id="GO:0005222">
    <property type="term" value="F:intracellularly cAMP-activated cation channel activity"/>
    <property type="evidence" value="ECO:0007669"/>
    <property type="project" value="TreeGrafter"/>
</dbReference>
<proteinExistence type="evidence at transcript level"/>
<dbReference type="InterPro" id="IPR032406">
    <property type="entry name" value="CLZ_dom"/>
</dbReference>
<feature type="region of interest" description="Disordered" evidence="9">
    <location>
        <begin position="104"/>
        <end position="148"/>
    </location>
</feature>
<sequence length="704" mass="79984">MPKISPMASKDASGNTLGRSMDVNTPSTLSMMKNQVFSISSDFSNSDAPSDSGSPYKASKSPSENIDPEALSDTQSHTSRPGVATRLAMTAIKVNKWVSTARKNVEQEEPNDSMMAKVQGPPMPITPTLSHNDKVESQANDTTKPQKKKSRNVHWVIDPAEGFYFWWLLIITIAVFYNLIFVVARSCFTDLQVKNAIMWLPFDYLCDIVYLLDMIVRQKTGFLEQGLLVKDQKRLKQAYRQDFQFYLDAASILPTDLGYIVFGIHRLELRFNRVLRFPRMFECFDRVETRTPYPNLFRISILVLYIVVIIHWNACIYYALSRAIGFGTDEWVYPDPSHPPFDTLLRKYVYSLYWSTLTLTTIGETPMPVEDIEYLFQVVDFLVGVLIFATIVGNVGSMISNMNAARSEFQSKMDAIKQYMQFRAVNKTLQKRVIKWFDYLWTNKKSTDEKAVLSLLPDTLRAEIAISVHLETLKRVSIFQDCEPGLLIELVLKLQPQVFSPGDYICRKGDVGKEMYIVKEGKLGVVADDGITQYAVLGNGAYFGEISILNISGTKTGNRRTANVRSIGYTDLFCLSKDDLLEVLSEYPGAKQVLEEKGKKILMKDGLVDKKEDEEVPMDEMEMTEKVEMMAIRLTKLQSKFARMMSEYTSTQQKLKERIFQLESQGTRPLLTVTDYEQPSCSSQNDNLPPKSIESITRSKSSAT</sequence>
<dbReference type="Pfam" id="PF16526">
    <property type="entry name" value="CLZ"/>
    <property type="match status" value="1"/>
</dbReference>
<evidence type="ECO:0000256" key="4">
    <source>
        <dbReference type="ARBA" id="ARBA00022989"/>
    </source>
</evidence>
<dbReference type="CDD" id="cd00038">
    <property type="entry name" value="CAP_ED"/>
    <property type="match status" value="1"/>
</dbReference>
<dbReference type="GO" id="GO:0030553">
    <property type="term" value="F:cGMP binding"/>
    <property type="evidence" value="ECO:0007669"/>
    <property type="project" value="TreeGrafter"/>
</dbReference>
<dbReference type="PANTHER" id="PTHR45638">
    <property type="entry name" value="CYCLIC NUCLEOTIDE-GATED CATION CHANNEL SUBUNIT A"/>
    <property type="match status" value="1"/>
</dbReference>
<evidence type="ECO:0000256" key="3">
    <source>
        <dbReference type="ARBA" id="ARBA00022692"/>
    </source>
</evidence>
<dbReference type="InterPro" id="IPR018490">
    <property type="entry name" value="cNMP-bd_dom_sf"/>
</dbReference>
<feature type="compositionally biased region" description="Polar residues" evidence="9">
    <location>
        <begin position="41"/>
        <end position="53"/>
    </location>
</feature>
<evidence type="ECO:0000256" key="10">
    <source>
        <dbReference type="SAM" id="Phobius"/>
    </source>
</evidence>
<dbReference type="InterPro" id="IPR014710">
    <property type="entry name" value="RmlC-like_jellyroll"/>
</dbReference>
<feature type="region of interest" description="Disordered" evidence="9">
    <location>
        <begin position="1"/>
        <end position="29"/>
    </location>
</feature>
<dbReference type="GO" id="GO:0044877">
    <property type="term" value="F:protein-containing complex binding"/>
    <property type="evidence" value="ECO:0007669"/>
    <property type="project" value="TreeGrafter"/>
</dbReference>
<reference evidence="12" key="1">
    <citation type="submission" date="2020-04" db="EMBL/GenBank/DDBJ databases">
        <authorList>
            <person name="Neveu A P."/>
        </authorList>
    </citation>
    <scope>NUCLEOTIDE SEQUENCE</scope>
    <source>
        <tissue evidence="12">Whole embryo</tissue>
    </source>
</reference>
<feature type="compositionally biased region" description="Polar residues" evidence="9">
    <location>
        <begin position="694"/>
        <end position="704"/>
    </location>
</feature>
<dbReference type="PROSITE" id="PS50042">
    <property type="entry name" value="CNMP_BINDING_3"/>
    <property type="match status" value="1"/>
</dbReference>
<dbReference type="PANTHER" id="PTHR45638:SF11">
    <property type="entry name" value="CYCLIC NUCLEOTIDE-GATED CATION CHANNEL SUBUNIT A"/>
    <property type="match status" value="1"/>
</dbReference>
<keyword evidence="12" id="KW-0675">Receptor</keyword>
<dbReference type="InterPro" id="IPR018488">
    <property type="entry name" value="cNMP-bd_CS"/>
</dbReference>
<evidence type="ECO:0000256" key="1">
    <source>
        <dbReference type="ARBA" id="ARBA00004141"/>
    </source>
</evidence>
<evidence type="ECO:0000256" key="7">
    <source>
        <dbReference type="ARBA" id="ARBA00023286"/>
    </source>
</evidence>
<feature type="domain" description="Cyclic nucleotide-binding" evidence="11">
    <location>
        <begin position="478"/>
        <end position="584"/>
    </location>
</feature>
<keyword evidence="3 10" id="KW-0812">Transmembrane</keyword>
<keyword evidence="2" id="KW-0813">Transport</keyword>
<keyword evidence="6 10" id="KW-0472">Membrane</keyword>
<name>A0A6F9DAE1_9ASCI</name>
<feature type="region of interest" description="Disordered" evidence="9">
    <location>
        <begin position="676"/>
        <end position="704"/>
    </location>
</feature>
<evidence type="ECO:0000256" key="6">
    <source>
        <dbReference type="ARBA" id="ARBA00023136"/>
    </source>
</evidence>
<dbReference type="FunFam" id="1.10.287.630:FF:000001">
    <property type="entry name" value="Cyclic nucleotide-gated channel alpha 3"/>
    <property type="match status" value="1"/>
</dbReference>
<dbReference type="GO" id="GO:0005223">
    <property type="term" value="F:intracellularly cGMP-activated cation channel activity"/>
    <property type="evidence" value="ECO:0007669"/>
    <property type="project" value="TreeGrafter"/>
</dbReference>
<dbReference type="Pfam" id="PF00027">
    <property type="entry name" value="cNMP_binding"/>
    <property type="match status" value="1"/>
</dbReference>
<dbReference type="Pfam" id="PF00520">
    <property type="entry name" value="Ion_trans"/>
    <property type="match status" value="1"/>
</dbReference>
<dbReference type="SUPFAM" id="SSF51206">
    <property type="entry name" value="cAMP-binding domain-like"/>
    <property type="match status" value="1"/>
</dbReference>
<dbReference type="InterPro" id="IPR050866">
    <property type="entry name" value="CNG_cation_channel"/>
</dbReference>
<evidence type="ECO:0000256" key="5">
    <source>
        <dbReference type="ARBA" id="ARBA00023065"/>
    </source>
</evidence>
<dbReference type="FunFam" id="1.10.287.70:FF:000030">
    <property type="entry name" value="Cyclic nucleotide-gated channel alpha 3"/>
    <property type="match status" value="1"/>
</dbReference>
<dbReference type="Gene3D" id="1.10.287.630">
    <property type="entry name" value="Helix hairpin bin"/>
    <property type="match status" value="1"/>
</dbReference>
<feature type="region of interest" description="Disordered" evidence="9">
    <location>
        <begin position="41"/>
        <end position="82"/>
    </location>
</feature>
<dbReference type="Gene3D" id="2.60.120.10">
    <property type="entry name" value="Jelly Rolls"/>
    <property type="match status" value="1"/>
</dbReference>
<organism evidence="12">
    <name type="scientific">Phallusia mammillata</name>
    <dbReference type="NCBI Taxonomy" id="59560"/>
    <lineage>
        <taxon>Eukaryota</taxon>
        <taxon>Metazoa</taxon>
        <taxon>Chordata</taxon>
        <taxon>Tunicata</taxon>
        <taxon>Ascidiacea</taxon>
        <taxon>Phlebobranchia</taxon>
        <taxon>Ascidiidae</taxon>
        <taxon>Phallusia</taxon>
    </lineage>
</organism>
<dbReference type="GO" id="GO:0017071">
    <property type="term" value="C:intracellular cyclic nucleotide activated cation channel complex"/>
    <property type="evidence" value="ECO:0007669"/>
    <property type="project" value="TreeGrafter"/>
</dbReference>
<feature type="transmembrane region" description="Helical" evidence="10">
    <location>
        <begin position="296"/>
        <end position="320"/>
    </location>
</feature>
<keyword evidence="5" id="KW-0406">Ion transport</keyword>
<evidence type="ECO:0000256" key="9">
    <source>
        <dbReference type="SAM" id="MobiDB-lite"/>
    </source>
</evidence>
<feature type="compositionally biased region" description="Polar residues" evidence="9">
    <location>
        <begin position="12"/>
        <end position="29"/>
    </location>
</feature>
<feature type="transmembrane region" description="Helical" evidence="10">
    <location>
        <begin position="374"/>
        <end position="396"/>
    </location>
</feature>
<feature type="transmembrane region" description="Helical" evidence="10">
    <location>
        <begin position="164"/>
        <end position="184"/>
    </location>
</feature>
<dbReference type="Gene3D" id="1.10.287.70">
    <property type="match status" value="1"/>
</dbReference>
<dbReference type="FunFam" id="2.60.120.10:FF:000002">
    <property type="entry name" value="Cyclic nucleotide gated channel alpha 1a"/>
    <property type="match status" value="1"/>
</dbReference>
<dbReference type="Gene3D" id="1.20.5.170">
    <property type="match status" value="1"/>
</dbReference>
<dbReference type="SMART" id="SM00100">
    <property type="entry name" value="cNMP"/>
    <property type="match status" value="1"/>
</dbReference>
<evidence type="ECO:0000313" key="12">
    <source>
        <dbReference type="EMBL" id="CAB3232020.1"/>
    </source>
</evidence>
<dbReference type="GO" id="GO:0005886">
    <property type="term" value="C:plasma membrane"/>
    <property type="evidence" value="ECO:0007669"/>
    <property type="project" value="TreeGrafter"/>
</dbReference>
<keyword evidence="8" id="KW-0407">Ion channel</keyword>
<dbReference type="EMBL" id="LR784041">
    <property type="protein sequence ID" value="CAB3232020.1"/>
    <property type="molecule type" value="mRNA"/>
</dbReference>
<feature type="compositionally biased region" description="Polar residues" evidence="9">
    <location>
        <begin position="676"/>
        <end position="687"/>
    </location>
</feature>
<keyword evidence="4 10" id="KW-1133">Transmembrane helix</keyword>
<accession>A0A6F9DAE1</accession>
<keyword evidence="7" id="KW-1071">Ligand-gated ion channel</keyword>
<evidence type="ECO:0000256" key="8">
    <source>
        <dbReference type="ARBA" id="ARBA00023303"/>
    </source>
</evidence>
<comment type="subcellular location">
    <subcellularLocation>
        <location evidence="1">Membrane</location>
        <topology evidence="1">Multi-pass membrane protein</topology>
    </subcellularLocation>
</comment>
<dbReference type="PROSITE" id="PS00888">
    <property type="entry name" value="CNMP_BINDING_1"/>
    <property type="match status" value="1"/>
</dbReference>